<dbReference type="SUPFAM" id="SSF52440">
    <property type="entry name" value="PreATP-grasp domain"/>
    <property type="match status" value="1"/>
</dbReference>
<feature type="binding site" evidence="5">
    <location>
        <begin position="192"/>
        <end position="195"/>
    </location>
    <ligand>
        <name>ATP</name>
        <dbReference type="ChEBI" id="CHEBI:30616"/>
    </ligand>
</feature>
<comment type="pathway">
    <text evidence="5 6">Purine metabolism; IMP biosynthesis via de novo pathway; 5-amino-1-(5-phospho-D-ribosyl)imidazole-4-carboxylate from 5-amino-1-(5-phospho-D-ribosyl)imidazole (N5-CAIR route): step 1/2.</text>
</comment>
<organism evidence="8 9">
    <name type="scientific">Marinithermofilum abyssi</name>
    <dbReference type="NCBI Taxonomy" id="1571185"/>
    <lineage>
        <taxon>Bacteria</taxon>
        <taxon>Bacillati</taxon>
        <taxon>Bacillota</taxon>
        <taxon>Bacilli</taxon>
        <taxon>Bacillales</taxon>
        <taxon>Thermoactinomycetaceae</taxon>
        <taxon>Marinithermofilum</taxon>
    </lineage>
</organism>
<dbReference type="Gene3D" id="3.40.50.20">
    <property type="match status" value="1"/>
</dbReference>
<sequence length="406" mass="44520">MDSQRKGFPNGGVLPGSTLGILGGGQLGRMIAIEGKKLGYRIVSLDPAANCPGSQVSDHHIRASYDDREAARLLAEMSDVITYEFENVHEETVSLLESTSFLPQGSTLLSITKHRVREKEALVRAGVPVAEYQVVQTAADLAQAVAQLGTPCVLKTVTGGYDGKGQRLIQHPDDAITCWEALHRENEPLILEQWVPFQKELSVIAARNSQGEVVTYPVVENVHVRHILHLTLAPAPVEDRVKRQAEALARRVAEQLEVVGLIAVEMFMLPDGKLLVNELAPRPHNSGHYTWDACVTSQFEQHVRAICGLPLGSPRLMSPAVMVNVLGEHIPALLAGMTRMPADAKVHLYGKEEARAGRKMGHVTMVSDSHSEALHALLEWGIWEPAHLAKKLKELEMTDDRTVYAT</sequence>
<dbReference type="NCBIfam" id="NF004675">
    <property type="entry name" value="PRK06019.1-1"/>
    <property type="match status" value="1"/>
</dbReference>
<feature type="binding site" evidence="5">
    <location>
        <begin position="160"/>
        <end position="166"/>
    </location>
    <ligand>
        <name>ATP</name>
        <dbReference type="ChEBI" id="CHEBI:30616"/>
    </ligand>
</feature>
<dbReference type="FunFam" id="3.30.470.20:FF:000029">
    <property type="entry name" value="N5-carboxyaminoimidazole ribonucleotide synthase"/>
    <property type="match status" value="1"/>
</dbReference>
<dbReference type="InterPro" id="IPR003135">
    <property type="entry name" value="ATP-grasp_carboxylate-amine"/>
</dbReference>
<comment type="similarity">
    <text evidence="5 6">Belongs to the PurK/PurT family.</text>
</comment>
<keyword evidence="1 5" id="KW-0436">Ligase</keyword>
<dbReference type="AlphaFoldDB" id="A0A8J2VEN1"/>
<evidence type="ECO:0000256" key="2">
    <source>
        <dbReference type="ARBA" id="ARBA00022741"/>
    </source>
</evidence>
<dbReference type="GO" id="GO:0005524">
    <property type="term" value="F:ATP binding"/>
    <property type="evidence" value="ECO:0007669"/>
    <property type="project" value="UniProtKB-UniRule"/>
</dbReference>
<dbReference type="FunFam" id="3.40.50.20:FF:000016">
    <property type="entry name" value="N5-carboxyaminoimidazole ribonucleotide synthase"/>
    <property type="match status" value="1"/>
</dbReference>
<dbReference type="PANTHER" id="PTHR11609:SF5">
    <property type="entry name" value="PHOSPHORIBOSYLAMINOIMIDAZOLE CARBOXYLASE"/>
    <property type="match status" value="1"/>
</dbReference>
<feature type="binding site" evidence="5">
    <location>
        <position position="200"/>
    </location>
    <ligand>
        <name>ATP</name>
        <dbReference type="ChEBI" id="CHEBI:30616"/>
    </ligand>
</feature>
<evidence type="ECO:0000256" key="1">
    <source>
        <dbReference type="ARBA" id="ARBA00022598"/>
    </source>
</evidence>
<dbReference type="GO" id="GO:0004638">
    <property type="term" value="F:phosphoribosylaminoimidazole carboxylase activity"/>
    <property type="evidence" value="ECO:0007669"/>
    <property type="project" value="InterPro"/>
</dbReference>
<keyword evidence="3 5" id="KW-0658">Purine biosynthesis</keyword>
<dbReference type="GO" id="GO:0046872">
    <property type="term" value="F:metal ion binding"/>
    <property type="evidence" value="ECO:0007669"/>
    <property type="project" value="InterPro"/>
</dbReference>
<dbReference type="InterPro" id="IPR011761">
    <property type="entry name" value="ATP-grasp"/>
</dbReference>
<proteinExistence type="inferred from homology"/>
<dbReference type="InterPro" id="IPR013815">
    <property type="entry name" value="ATP_grasp_subdomain_1"/>
</dbReference>
<comment type="catalytic activity">
    <reaction evidence="5 6">
        <text>5-amino-1-(5-phospho-beta-D-ribosyl)imidazole + hydrogencarbonate + ATP = 5-carboxyamino-1-(5-phospho-D-ribosyl)imidazole + ADP + phosphate + 2 H(+)</text>
        <dbReference type="Rhea" id="RHEA:19317"/>
        <dbReference type="ChEBI" id="CHEBI:15378"/>
        <dbReference type="ChEBI" id="CHEBI:17544"/>
        <dbReference type="ChEBI" id="CHEBI:30616"/>
        <dbReference type="ChEBI" id="CHEBI:43474"/>
        <dbReference type="ChEBI" id="CHEBI:58730"/>
        <dbReference type="ChEBI" id="CHEBI:137981"/>
        <dbReference type="ChEBI" id="CHEBI:456216"/>
        <dbReference type="EC" id="6.3.4.18"/>
    </reaction>
</comment>
<gene>
    <name evidence="5 6 8" type="primary">purK</name>
    <name evidence="8" type="ORF">GCM10011571_08990</name>
</gene>
<accession>A0A8J2VEN1</accession>
<evidence type="ECO:0000256" key="3">
    <source>
        <dbReference type="ARBA" id="ARBA00022755"/>
    </source>
</evidence>
<dbReference type="Proteomes" id="UP000625210">
    <property type="component" value="Unassembled WGS sequence"/>
</dbReference>
<dbReference type="InterPro" id="IPR011054">
    <property type="entry name" value="Rudment_hybrid_motif"/>
</dbReference>
<dbReference type="SUPFAM" id="SSF56059">
    <property type="entry name" value="Glutathione synthetase ATP-binding domain-like"/>
    <property type="match status" value="1"/>
</dbReference>
<evidence type="ECO:0000256" key="5">
    <source>
        <dbReference type="HAMAP-Rule" id="MF_01928"/>
    </source>
</evidence>
<keyword evidence="9" id="KW-1185">Reference proteome</keyword>
<dbReference type="InterPro" id="IPR054350">
    <property type="entry name" value="PurT/PurK_preATP-grasp"/>
</dbReference>
<dbReference type="Gene3D" id="3.30.470.20">
    <property type="entry name" value="ATP-grasp fold, B domain"/>
    <property type="match status" value="1"/>
</dbReference>
<keyword evidence="4 5" id="KW-0067">ATP-binding</keyword>
<dbReference type="PANTHER" id="PTHR11609">
    <property type="entry name" value="PURINE BIOSYNTHESIS PROTEIN 6/7, PUR6/7"/>
    <property type="match status" value="1"/>
</dbReference>
<dbReference type="Pfam" id="PF17769">
    <property type="entry name" value="PurK_C"/>
    <property type="match status" value="1"/>
</dbReference>
<keyword evidence="2 5" id="KW-0547">Nucleotide-binding</keyword>
<dbReference type="InterPro" id="IPR016185">
    <property type="entry name" value="PreATP-grasp_dom_sf"/>
</dbReference>
<feature type="binding site" evidence="5">
    <location>
        <position position="155"/>
    </location>
    <ligand>
        <name>ATP</name>
        <dbReference type="ChEBI" id="CHEBI:30616"/>
    </ligand>
</feature>
<comment type="caution">
    <text evidence="8">The sequence shown here is derived from an EMBL/GenBank/DDBJ whole genome shotgun (WGS) entry which is preliminary data.</text>
</comment>
<dbReference type="Gene3D" id="3.30.1490.20">
    <property type="entry name" value="ATP-grasp fold, A domain"/>
    <property type="match status" value="1"/>
</dbReference>
<dbReference type="NCBIfam" id="NF004676">
    <property type="entry name" value="PRK06019.1-2"/>
    <property type="match status" value="1"/>
</dbReference>
<evidence type="ECO:0000313" key="9">
    <source>
        <dbReference type="Proteomes" id="UP000625210"/>
    </source>
</evidence>
<feature type="binding site" evidence="5">
    <location>
        <position position="223"/>
    </location>
    <ligand>
        <name>ATP</name>
        <dbReference type="ChEBI" id="CHEBI:30616"/>
    </ligand>
</feature>
<feature type="domain" description="ATP-grasp" evidence="7">
    <location>
        <begin position="119"/>
        <end position="307"/>
    </location>
</feature>
<comment type="subunit">
    <text evidence="5 6">Homodimer.</text>
</comment>
<evidence type="ECO:0000256" key="4">
    <source>
        <dbReference type="ARBA" id="ARBA00022840"/>
    </source>
</evidence>
<dbReference type="NCBIfam" id="NF004679">
    <property type="entry name" value="PRK06019.1-5"/>
    <property type="match status" value="1"/>
</dbReference>
<feature type="binding site" evidence="5">
    <location>
        <position position="115"/>
    </location>
    <ligand>
        <name>ATP</name>
        <dbReference type="ChEBI" id="CHEBI:30616"/>
    </ligand>
</feature>
<name>A0A8J2VEN1_9BACL</name>
<dbReference type="EMBL" id="BMHQ01000002">
    <property type="protein sequence ID" value="GGE09879.1"/>
    <property type="molecule type" value="Genomic_DNA"/>
</dbReference>
<feature type="binding site" evidence="5">
    <location>
        <begin position="277"/>
        <end position="278"/>
    </location>
    <ligand>
        <name>ATP</name>
        <dbReference type="ChEBI" id="CHEBI:30616"/>
    </ligand>
</feature>
<dbReference type="GO" id="GO:0005829">
    <property type="term" value="C:cytosol"/>
    <property type="evidence" value="ECO:0007669"/>
    <property type="project" value="TreeGrafter"/>
</dbReference>
<dbReference type="GO" id="GO:0006189">
    <property type="term" value="P:'de novo' IMP biosynthetic process"/>
    <property type="evidence" value="ECO:0007669"/>
    <property type="project" value="UniProtKB-UniRule"/>
</dbReference>
<dbReference type="NCBIfam" id="TIGR01161">
    <property type="entry name" value="purK"/>
    <property type="match status" value="1"/>
</dbReference>
<protein>
    <recommendedName>
        <fullName evidence="5 6">N5-carboxyaminoimidazole ribonucleotide synthase</fullName>
        <shortName evidence="5 6">N5-CAIR synthase</shortName>
        <ecNumber evidence="5 6">6.3.4.18</ecNumber>
    </recommendedName>
    <alternativeName>
        <fullName evidence="5 6">5-(carboxyamino)imidazole ribonucleotide synthetase</fullName>
    </alternativeName>
</protein>
<dbReference type="FunFam" id="3.30.1490.20:FF:000015">
    <property type="entry name" value="N5-carboxyaminoimidazole ribonucleotide synthase"/>
    <property type="match status" value="1"/>
</dbReference>
<dbReference type="InterPro" id="IPR005875">
    <property type="entry name" value="PurK"/>
</dbReference>
<evidence type="ECO:0000259" key="7">
    <source>
        <dbReference type="PROSITE" id="PS50975"/>
    </source>
</evidence>
<dbReference type="HAMAP" id="MF_01928">
    <property type="entry name" value="PurK"/>
    <property type="match status" value="1"/>
</dbReference>
<reference evidence="8" key="1">
    <citation type="journal article" date="2014" name="Int. J. Syst. Evol. Microbiol.">
        <title>Complete genome sequence of Corynebacterium casei LMG S-19264T (=DSM 44701T), isolated from a smear-ripened cheese.</title>
        <authorList>
            <consortium name="US DOE Joint Genome Institute (JGI-PGF)"/>
            <person name="Walter F."/>
            <person name="Albersmeier A."/>
            <person name="Kalinowski J."/>
            <person name="Ruckert C."/>
        </authorList>
    </citation>
    <scope>NUCLEOTIDE SEQUENCE</scope>
    <source>
        <strain evidence="8">CGMCC 1.15179</strain>
    </source>
</reference>
<dbReference type="UniPathway" id="UPA00074">
    <property type="reaction ID" value="UER00942"/>
</dbReference>
<comment type="function">
    <text evidence="6">Catalyzes the ATP-dependent conversion of 5-aminoimidazole ribonucleotide (AIR) and HCO(3)- to N5-carboxyaminoimidazole ribonucleotide (N5-CAIR).</text>
</comment>
<dbReference type="InterPro" id="IPR040686">
    <property type="entry name" value="PurK_C"/>
</dbReference>
<dbReference type="RefSeq" id="WP_188646677.1">
    <property type="nucleotide sequence ID" value="NZ_BMHQ01000002.1"/>
</dbReference>
<reference evidence="8" key="2">
    <citation type="submission" date="2020-09" db="EMBL/GenBank/DDBJ databases">
        <authorList>
            <person name="Sun Q."/>
            <person name="Zhou Y."/>
        </authorList>
    </citation>
    <scope>NUCLEOTIDE SEQUENCE</scope>
    <source>
        <strain evidence="8">CGMCC 1.15179</strain>
    </source>
</reference>
<dbReference type="PROSITE" id="PS50975">
    <property type="entry name" value="ATP_GRASP"/>
    <property type="match status" value="1"/>
</dbReference>
<dbReference type="Pfam" id="PF22660">
    <property type="entry name" value="RS_preATP-grasp-like"/>
    <property type="match status" value="1"/>
</dbReference>
<comment type="function">
    <text evidence="5">Catalyzes the ATP-dependent conversion of 5-aminoimidazole ribonucleotide (AIR) and HCO(3)(-) to N5-carboxyaminoimidazole ribonucleotide (N5-CAIR).</text>
</comment>
<dbReference type="SUPFAM" id="SSF51246">
    <property type="entry name" value="Rudiment single hybrid motif"/>
    <property type="match status" value="1"/>
</dbReference>
<dbReference type="GO" id="GO:0034028">
    <property type="term" value="F:5-(carboxyamino)imidazole ribonucleotide synthase activity"/>
    <property type="evidence" value="ECO:0007669"/>
    <property type="project" value="UniProtKB-UniRule"/>
</dbReference>
<evidence type="ECO:0000313" key="8">
    <source>
        <dbReference type="EMBL" id="GGE09879.1"/>
    </source>
</evidence>
<dbReference type="Pfam" id="PF02222">
    <property type="entry name" value="ATP-grasp"/>
    <property type="match status" value="1"/>
</dbReference>
<evidence type="ECO:0000256" key="6">
    <source>
        <dbReference type="RuleBase" id="RU361200"/>
    </source>
</evidence>
<dbReference type="EC" id="6.3.4.18" evidence="5 6"/>